<dbReference type="PANTHER" id="PTHR15137">
    <property type="entry name" value="TRANSCRIPTION INITIATION FACTOR TFIID"/>
    <property type="match status" value="1"/>
</dbReference>
<comment type="caution">
    <text evidence="4">The sequence shown here is derived from an EMBL/GenBank/DDBJ whole genome shotgun (WGS) entry which is preliminary data.</text>
</comment>
<dbReference type="GO" id="GO:0003682">
    <property type="term" value="F:chromatin binding"/>
    <property type="evidence" value="ECO:0007669"/>
    <property type="project" value="TreeGrafter"/>
</dbReference>
<dbReference type="SMART" id="SM00297">
    <property type="entry name" value="BROMO"/>
    <property type="match status" value="1"/>
</dbReference>
<gene>
    <name evidence="4" type="ORF">BgAZ_302840</name>
</gene>
<keyword evidence="1 2" id="KW-0103">Bromodomain</keyword>
<dbReference type="GO" id="GO:0000976">
    <property type="term" value="F:transcription cis-regulatory region binding"/>
    <property type="evidence" value="ECO:0007669"/>
    <property type="project" value="TreeGrafter"/>
</dbReference>
<dbReference type="InterPro" id="IPR001487">
    <property type="entry name" value="Bromodomain"/>
</dbReference>
<feature type="domain" description="Bromo" evidence="3">
    <location>
        <begin position="1539"/>
        <end position="1589"/>
    </location>
</feature>
<organism evidence="4 5">
    <name type="scientific">Babesia gibsoni</name>
    <dbReference type="NCBI Taxonomy" id="33632"/>
    <lineage>
        <taxon>Eukaryota</taxon>
        <taxon>Sar</taxon>
        <taxon>Alveolata</taxon>
        <taxon>Apicomplexa</taxon>
        <taxon>Aconoidasida</taxon>
        <taxon>Piroplasmida</taxon>
        <taxon>Babesiidae</taxon>
        <taxon>Babesia</taxon>
    </lineage>
</organism>
<name>A0AAD8LPZ8_BABGI</name>
<dbReference type="Gene3D" id="1.20.920.10">
    <property type="entry name" value="Bromodomain-like"/>
    <property type="match status" value="1"/>
</dbReference>
<dbReference type="Proteomes" id="UP001230268">
    <property type="component" value="Unassembled WGS sequence"/>
</dbReference>
<dbReference type="PANTHER" id="PTHR15137:SF9">
    <property type="entry name" value="TRANSCRIPTION INITIATION FACTOR TFIID SUBUNIT 2"/>
    <property type="match status" value="1"/>
</dbReference>
<dbReference type="SUPFAM" id="SSF47370">
    <property type="entry name" value="Bromodomain"/>
    <property type="match status" value="1"/>
</dbReference>
<dbReference type="InterPro" id="IPR036427">
    <property type="entry name" value="Bromodomain-like_sf"/>
</dbReference>
<dbReference type="CDD" id="cd04369">
    <property type="entry name" value="Bromodomain"/>
    <property type="match status" value="1"/>
</dbReference>
<dbReference type="GO" id="GO:0006367">
    <property type="term" value="P:transcription initiation at RNA polymerase II promoter"/>
    <property type="evidence" value="ECO:0007669"/>
    <property type="project" value="TreeGrafter"/>
</dbReference>
<reference evidence="4" key="1">
    <citation type="submission" date="2023-08" db="EMBL/GenBank/DDBJ databases">
        <title>Draft sequence of the Babesia gibsoni genome.</title>
        <authorList>
            <person name="Yamagishi J.Y."/>
            <person name="Xuan X.X."/>
        </authorList>
    </citation>
    <scope>NUCLEOTIDE SEQUENCE</scope>
    <source>
        <strain evidence="4">Azabu</strain>
    </source>
</reference>
<evidence type="ECO:0000256" key="2">
    <source>
        <dbReference type="PROSITE-ProRule" id="PRU00035"/>
    </source>
</evidence>
<dbReference type="InterPro" id="IPR037813">
    <property type="entry name" value="TAF2"/>
</dbReference>
<evidence type="ECO:0000313" key="4">
    <source>
        <dbReference type="EMBL" id="KAK1442766.1"/>
    </source>
</evidence>
<accession>A0AAD8LPZ8</accession>
<evidence type="ECO:0000313" key="5">
    <source>
        <dbReference type="Proteomes" id="UP001230268"/>
    </source>
</evidence>
<sequence length="1620" mass="183687">MYKYELQSQDVSAVLDFKRFSLSGSTKLVCARLQEGDGADDANGNSQVLLPLSVPVVSSASYSSVKVNGSDAVFHVAKGLEAGVDTSIVNEYCPNVDLLTFDGMHVAAQHMCNSLLYVELKECSEDLTIEVHFEYLQLESISDSIFFEKHWILPRCSTSYREYITFASGSSSDQWFPTVIGSPGLTVSENCSYQIDVIVPEDYTAICGLPINEEVQIDDPTKQNEGTTRFSFKSDGSNTMGPLSQHSFGLFVGEFELWDDTAVSKKRKQQDESEENKFTEDEDVFESYSRSAKCKLNNKAHVTYVTLKSFGFLLEPTNIATSQCMETYRRTIDLEFPTNLFLLFLPLKSFPNPTNMASHIRTQNQIEIYRCTAFTGSESYLHSSFLQSLWTCYQGMYYQSGNNMIVYSMDALHSYSDIDHDPRSIDCRILIAHGLALPFMLKRWINPSRDMHLDLMTQACLVEQFIKRNMGVNEYKVRIWALREMFATLVEFTGDDYPLCQHKGTSVSTHILLDNKAFLMKCQLISSVVDSLFMASNFLSDNYFIQSIRRRIVAISKAKNFRYTMVSQCASKADSSNTFGIWSDGYCFWKMLSDDIVRRYINTWNTKPPNRLVLENQIDIGSKLEDILRRGVEHDHLGSIMKQFNSLVRSFIYGTGCPQLNMGFALQLQRKGTSMDHLNFRVDIKPLQPPLDVNKDGKSAYGLCYSAGKSVRNLLVTYRKLAKIMQYDEHSEENHAGTTDRVFKRVLELYGMYDTDRCTSNPHALDFADIANPIKISSSSEAGILRRNMGLLQIWHDSIDLVGRDGNFLLGFGYIGTFPYPFCLGNGPLSDCVDVLKQICDINSLIESYVDNGGTYCGSHAFNNGYEKLFGKGSLPVASNGGIPFWKLVHQQAVMMDIPNSSTPLSAGLSKQWVAPFKVDIVEDDGIRENVKVIGDLLPASYKVNPRAERGRKKVAIKGVPEKDLEDAVDDTNRKNTYVGSHSESDRMVIEWMKMLFIGIHPELAQLDNRSVVAKICSKIRLPLLWMRVDSSFRLVGRIRRCQSSSMWEQQLMSDNNICSQFEAASALGSFARSIHFTTTENPVVRIAIQKLEVMIRRHRIHPAIRARCLYSLVCLHNRDVREHELVQTVFSHYLASFSLNNTGANYWHPSESRFMLDFFKAIALLRNSYGFSPQSAVDMLAKVLEGMNGINYLVHATNIVECCSYLAIPPCSLRHSEEGGTNCLDIKRLWQLLWHLFRLDGIPGSGSCNRLLTAAFLRCLSRQPLLLELCFSKFLHEKDLGFGFDFIHFLPIKQNIIFLGQTAFELGQAYHSKHVHFAAIQALLRVLMTGAFVVNDTVEMVGGVETPRMVMVKLPVEEQAERIQNFRGIHHATTCCIKLCGRFKDWRLRVDAWDAFGLLVEELAHSHPVMFSKVDTPLLRETRDLLYNQLRPHAISHYTYHVQMYLKLRTVISLLFGPGYMWEGDPLPNEKLVLQRVERIYSGHSMPKIAAFRRVHGEAGSNAGNNWIEVAVEAVNALKELPQARWFLQDPENAVVGYRSMVRHPMWFMKIEQKALGGQYTIPMQFKADMALVFKNAKAVNKADSMPYADAVYLEEQFETLWPAIVRTFQKQAKAMAAS</sequence>
<keyword evidence="5" id="KW-1185">Reference proteome</keyword>
<dbReference type="GO" id="GO:0016251">
    <property type="term" value="F:RNA polymerase II general transcription initiation factor activity"/>
    <property type="evidence" value="ECO:0007669"/>
    <property type="project" value="TreeGrafter"/>
</dbReference>
<dbReference type="PROSITE" id="PS50014">
    <property type="entry name" value="BROMODOMAIN_2"/>
    <property type="match status" value="1"/>
</dbReference>
<dbReference type="EMBL" id="JAVEPI010000003">
    <property type="protein sequence ID" value="KAK1442766.1"/>
    <property type="molecule type" value="Genomic_DNA"/>
</dbReference>
<dbReference type="Pfam" id="PF00439">
    <property type="entry name" value="Bromodomain"/>
    <property type="match status" value="1"/>
</dbReference>
<evidence type="ECO:0000256" key="1">
    <source>
        <dbReference type="ARBA" id="ARBA00023117"/>
    </source>
</evidence>
<protein>
    <recommendedName>
        <fullName evidence="3">Bromo domain-containing protein</fullName>
    </recommendedName>
</protein>
<proteinExistence type="predicted"/>
<dbReference type="GO" id="GO:0005669">
    <property type="term" value="C:transcription factor TFIID complex"/>
    <property type="evidence" value="ECO:0007669"/>
    <property type="project" value="InterPro"/>
</dbReference>
<evidence type="ECO:0000259" key="3">
    <source>
        <dbReference type="PROSITE" id="PS50014"/>
    </source>
</evidence>